<name>A0A844ATG6_9RHOB</name>
<evidence type="ECO:0008006" key="4">
    <source>
        <dbReference type="Google" id="ProtNLM"/>
    </source>
</evidence>
<gene>
    <name evidence="2" type="ORF">GG681_17505</name>
</gene>
<dbReference type="PROSITE" id="PS51257">
    <property type="entry name" value="PROKAR_LIPOPROTEIN"/>
    <property type="match status" value="1"/>
</dbReference>
<dbReference type="AlphaFoldDB" id="A0A844ATG6"/>
<evidence type="ECO:0000313" key="3">
    <source>
        <dbReference type="Proteomes" id="UP000436694"/>
    </source>
</evidence>
<keyword evidence="1" id="KW-0732">Signal</keyword>
<dbReference type="RefSeq" id="WP_153549335.1">
    <property type="nucleotide sequence ID" value="NZ_WIXK01000018.1"/>
</dbReference>
<evidence type="ECO:0000256" key="1">
    <source>
        <dbReference type="SAM" id="SignalP"/>
    </source>
</evidence>
<sequence>MARLLSVFAALVLLGACGATQVDEAPENLGAFKARVLHVFTDKALQWPLSRDAEANEWAEPMERAMNARLGRYQGKQEYDVAVTLEGFMLAPPGVPILFSPKSVAVVNVFVYDVSGKTFLAEKVQMEIFEDTTGESALVGSGHSRTKAEQIDGLALNIADKVEEYIAEKHLEEGWFAPREAETDIDENASIAG</sequence>
<accession>A0A844ATG6</accession>
<feature type="signal peptide" evidence="1">
    <location>
        <begin position="1"/>
        <end position="21"/>
    </location>
</feature>
<organism evidence="2 3">
    <name type="scientific">Tritonibacter aquimaris</name>
    <dbReference type="NCBI Taxonomy" id="2663379"/>
    <lineage>
        <taxon>Bacteria</taxon>
        <taxon>Pseudomonadati</taxon>
        <taxon>Pseudomonadota</taxon>
        <taxon>Alphaproteobacteria</taxon>
        <taxon>Rhodobacterales</taxon>
        <taxon>Paracoccaceae</taxon>
        <taxon>Tritonibacter</taxon>
    </lineage>
</organism>
<protein>
    <recommendedName>
        <fullName evidence="4">Lipoprotein</fullName>
    </recommendedName>
</protein>
<reference evidence="2 3" key="1">
    <citation type="submission" date="2019-10" db="EMBL/GenBank/DDBJ databases">
        <title>Epibacterium sp. nov., isolated from seawater.</title>
        <authorList>
            <person name="Zhang X."/>
            <person name="Li N."/>
        </authorList>
    </citation>
    <scope>NUCLEOTIDE SEQUENCE [LARGE SCALE GENOMIC DNA]</scope>
    <source>
        <strain evidence="2 3">SM1969</strain>
    </source>
</reference>
<comment type="caution">
    <text evidence="2">The sequence shown here is derived from an EMBL/GenBank/DDBJ whole genome shotgun (WGS) entry which is preliminary data.</text>
</comment>
<keyword evidence="3" id="KW-1185">Reference proteome</keyword>
<feature type="chain" id="PRO_5032674384" description="Lipoprotein" evidence="1">
    <location>
        <begin position="22"/>
        <end position="193"/>
    </location>
</feature>
<evidence type="ECO:0000313" key="2">
    <source>
        <dbReference type="EMBL" id="MQY44443.1"/>
    </source>
</evidence>
<dbReference type="Proteomes" id="UP000436694">
    <property type="component" value="Unassembled WGS sequence"/>
</dbReference>
<proteinExistence type="predicted"/>
<dbReference type="EMBL" id="WIXK01000018">
    <property type="protein sequence ID" value="MQY44443.1"/>
    <property type="molecule type" value="Genomic_DNA"/>
</dbReference>